<protein>
    <submittedName>
        <fullName evidence="3">Uncharacterized protein</fullName>
    </submittedName>
</protein>
<dbReference type="KEGG" id="hli:HLI_17250"/>
<dbReference type="PANTHER" id="PTHR43155:SF2">
    <property type="entry name" value="CYCLIC DI-GMP PHOSPHODIESTERASE PA4108"/>
    <property type="match status" value="1"/>
</dbReference>
<dbReference type="InterPro" id="IPR003607">
    <property type="entry name" value="HD/PDEase_dom"/>
</dbReference>
<evidence type="ECO:0000259" key="2">
    <source>
        <dbReference type="PROSITE" id="PS51832"/>
    </source>
</evidence>
<dbReference type="Pfam" id="PF13487">
    <property type="entry name" value="HD_5"/>
    <property type="match status" value="1"/>
</dbReference>
<dbReference type="InterPro" id="IPR037522">
    <property type="entry name" value="HD_GYP_dom"/>
</dbReference>
<dbReference type="Proteomes" id="UP000287756">
    <property type="component" value="Chromosome"/>
</dbReference>
<dbReference type="SMART" id="SM00471">
    <property type="entry name" value="HDc"/>
    <property type="match status" value="1"/>
</dbReference>
<accession>A0A410MGI1</accession>
<sequence length="357" mass="40417">MRVIATKSLEPGTILGKTIFNENGQVLLSRGVAFTSRVIERLDKYDITYVYIEDGHTEDIETQYPISEKVRMKAIKSIKDSFSSVNEQSNHFVFEKSGREMRGIVRSLMDELRDHNEVISLLSDVFTYDDYIFTHSLNVTMYALALGKELQLPVHKMEELGLGAILHDIGKITVPKEVLLKPEKLNEEEFEIIKNHSEAGFEILRNAPNIPLVAAHCAYQHHERLNGSGYPRGIEENEIHLFGKILAVADVFDAVTSNRVYRDAMLPHEGLEVLYSGVGTLFDRKMVEAFRRCIAVYPNGLTVGLDDGRKGVVVRQHPHLCDRPTIRVWENAEPAYDMDLSKELNIVITNCDTTSLS</sequence>
<dbReference type="AlphaFoldDB" id="A0A410MGI1"/>
<dbReference type="PANTHER" id="PTHR43155">
    <property type="entry name" value="CYCLIC DI-GMP PHOSPHODIESTERASE PA4108-RELATED"/>
    <property type="match status" value="1"/>
</dbReference>
<dbReference type="EMBL" id="CP026118">
    <property type="protein sequence ID" value="QAS53832.1"/>
    <property type="molecule type" value="Genomic_DNA"/>
</dbReference>
<feature type="domain" description="HD-GYP" evidence="2">
    <location>
        <begin position="110"/>
        <end position="306"/>
    </location>
</feature>
<evidence type="ECO:0000313" key="3">
    <source>
        <dbReference type="EMBL" id="QAS53832.1"/>
    </source>
</evidence>
<evidence type="ECO:0000259" key="1">
    <source>
        <dbReference type="PROSITE" id="PS51831"/>
    </source>
</evidence>
<dbReference type="InterPro" id="IPR006674">
    <property type="entry name" value="HD_domain"/>
</dbReference>
<dbReference type="CDD" id="cd00077">
    <property type="entry name" value="HDc"/>
    <property type="match status" value="1"/>
</dbReference>
<dbReference type="SUPFAM" id="SSF109604">
    <property type="entry name" value="HD-domain/PDEase-like"/>
    <property type="match status" value="1"/>
</dbReference>
<dbReference type="PROSITE" id="PS51832">
    <property type="entry name" value="HD_GYP"/>
    <property type="match status" value="1"/>
</dbReference>
<gene>
    <name evidence="3" type="ORF">HLI_17250</name>
</gene>
<name>A0A410MGI1_9BACI</name>
<dbReference type="Gene3D" id="1.10.3210.10">
    <property type="entry name" value="Hypothetical protein af1432"/>
    <property type="match status" value="1"/>
</dbReference>
<evidence type="ECO:0000313" key="4">
    <source>
        <dbReference type="Proteomes" id="UP000287756"/>
    </source>
</evidence>
<feature type="domain" description="HD" evidence="1">
    <location>
        <begin position="132"/>
        <end position="255"/>
    </location>
</feature>
<dbReference type="InterPro" id="IPR006675">
    <property type="entry name" value="HDIG_dom"/>
</dbReference>
<organism evidence="3 4">
    <name type="scientific">Halobacillus litoralis</name>
    <dbReference type="NCBI Taxonomy" id="45668"/>
    <lineage>
        <taxon>Bacteria</taxon>
        <taxon>Bacillati</taxon>
        <taxon>Bacillota</taxon>
        <taxon>Bacilli</taxon>
        <taxon>Bacillales</taxon>
        <taxon>Bacillaceae</taxon>
        <taxon>Halobacillus</taxon>
    </lineage>
</organism>
<reference evidence="3 4" key="1">
    <citation type="submission" date="2018-01" db="EMBL/GenBank/DDBJ databases">
        <title>The whole genome sequencing and assembly of Halobacillus litoralis ERB031 strain.</title>
        <authorList>
            <person name="Lee S.-J."/>
            <person name="Park M.-K."/>
            <person name="Kim J.-Y."/>
            <person name="Lee Y.-J."/>
            <person name="Yi H."/>
            <person name="Bahn Y.-S."/>
            <person name="Kim J.F."/>
            <person name="Lee D.-W."/>
        </authorList>
    </citation>
    <scope>NUCLEOTIDE SEQUENCE [LARGE SCALE GENOMIC DNA]</scope>
    <source>
        <strain evidence="3 4">ERB 031</strain>
    </source>
</reference>
<proteinExistence type="predicted"/>
<dbReference type="PROSITE" id="PS51831">
    <property type="entry name" value="HD"/>
    <property type="match status" value="1"/>
</dbReference>
<dbReference type="NCBIfam" id="TIGR00277">
    <property type="entry name" value="HDIG"/>
    <property type="match status" value="1"/>
</dbReference>
<dbReference type="OrthoDB" id="9759601at2"/>
<dbReference type="RefSeq" id="WP_128526103.1">
    <property type="nucleotide sequence ID" value="NZ_CP026118.1"/>
</dbReference>